<protein>
    <recommendedName>
        <fullName evidence="2">Single-stranded-DNA-specific exonuclease RecJ</fullName>
    </recommendedName>
</protein>
<proteinExistence type="evidence at transcript level"/>
<keyword evidence="4" id="KW-0378">Hydrolase</keyword>
<dbReference type="EMBL" id="LT883600">
    <property type="protein sequence ID" value="SMZ64496.1"/>
    <property type="molecule type" value="mRNA"/>
</dbReference>
<dbReference type="InterPro" id="IPR001667">
    <property type="entry name" value="DDH_dom"/>
</dbReference>
<dbReference type="PANTHER" id="PTHR30255:SF2">
    <property type="entry name" value="SINGLE-STRANDED-DNA-SPECIFIC EXONUCLEASE RECJ"/>
    <property type="match status" value="1"/>
</dbReference>
<dbReference type="Gene3D" id="3.10.310.30">
    <property type="match status" value="1"/>
</dbReference>
<evidence type="ECO:0000256" key="2">
    <source>
        <dbReference type="ARBA" id="ARBA00019841"/>
    </source>
</evidence>
<dbReference type="InterPro" id="IPR041122">
    <property type="entry name" value="RecJ_OB"/>
</dbReference>
<dbReference type="GO" id="GO:0003676">
    <property type="term" value="F:nucleic acid binding"/>
    <property type="evidence" value="ECO:0007669"/>
    <property type="project" value="InterPro"/>
</dbReference>
<organism evidence="9">
    <name type="scientific">Arthrospira sp. SRM16</name>
    <dbReference type="NCBI Taxonomy" id="1929211"/>
    <lineage>
        <taxon>Bacteria</taxon>
        <taxon>Bacillati</taxon>
        <taxon>Cyanobacteriota</taxon>
        <taxon>Cyanophyceae</taxon>
        <taxon>Oscillatoriophycideae</taxon>
        <taxon>Oscillatoriales</taxon>
        <taxon>Microcoleaceae</taxon>
        <taxon>Arthrospira</taxon>
    </lineage>
</organism>
<name>A0A4Y7LKY9_9CYAN</name>
<dbReference type="InterPro" id="IPR038763">
    <property type="entry name" value="DHH_sf"/>
</dbReference>
<evidence type="ECO:0000256" key="5">
    <source>
        <dbReference type="ARBA" id="ARBA00022839"/>
    </source>
</evidence>
<evidence type="ECO:0000313" key="9">
    <source>
        <dbReference type="EMBL" id="SMZ64496.1"/>
    </source>
</evidence>
<evidence type="ECO:0000259" key="6">
    <source>
        <dbReference type="Pfam" id="PF01368"/>
    </source>
</evidence>
<comment type="similarity">
    <text evidence="1">Belongs to the RecJ family.</text>
</comment>
<dbReference type="SUPFAM" id="SSF64182">
    <property type="entry name" value="DHH phosphoesterases"/>
    <property type="match status" value="1"/>
</dbReference>
<feature type="domain" description="DDH" evidence="6">
    <location>
        <begin position="88"/>
        <end position="239"/>
    </location>
</feature>
<dbReference type="Gene3D" id="3.90.1640.30">
    <property type="match status" value="1"/>
</dbReference>
<dbReference type="GO" id="GO:0006310">
    <property type="term" value="P:DNA recombination"/>
    <property type="evidence" value="ECO:0007669"/>
    <property type="project" value="InterPro"/>
</dbReference>
<feature type="domain" description="DHHA1" evidence="7">
    <location>
        <begin position="364"/>
        <end position="459"/>
    </location>
</feature>
<dbReference type="GO" id="GO:0006281">
    <property type="term" value="P:DNA repair"/>
    <property type="evidence" value="ECO:0007669"/>
    <property type="project" value="InterPro"/>
</dbReference>
<feature type="domain" description="RecJ OB" evidence="8">
    <location>
        <begin position="474"/>
        <end position="583"/>
    </location>
</feature>
<evidence type="ECO:0000256" key="3">
    <source>
        <dbReference type="ARBA" id="ARBA00022722"/>
    </source>
</evidence>
<dbReference type="InterPro" id="IPR003156">
    <property type="entry name" value="DHHA1_dom"/>
</dbReference>
<keyword evidence="3" id="KW-0540">Nuclease</keyword>
<dbReference type="AlphaFoldDB" id="A0A4Y7LKY9"/>
<dbReference type="Pfam" id="PF17768">
    <property type="entry name" value="RecJ_OB"/>
    <property type="match status" value="1"/>
</dbReference>
<accession>A0A4Y7LKY9</accession>
<dbReference type="NCBIfam" id="TIGR00644">
    <property type="entry name" value="recJ"/>
    <property type="match status" value="1"/>
</dbReference>
<dbReference type="InterPro" id="IPR051673">
    <property type="entry name" value="SSDNA_exonuclease_RecJ"/>
</dbReference>
<dbReference type="InterPro" id="IPR004610">
    <property type="entry name" value="RecJ"/>
</dbReference>
<evidence type="ECO:0000259" key="7">
    <source>
        <dbReference type="Pfam" id="PF02272"/>
    </source>
</evidence>
<reference evidence="9" key="1">
    <citation type="submission" date="2017-06" db="EMBL/GenBank/DDBJ databases">
        <authorList>
            <person name="Nizam F."/>
        </authorList>
    </citation>
    <scope>NUCLEOTIDE SEQUENCE</scope>
    <source>
        <strain evidence="9">SRM16</strain>
    </source>
</reference>
<dbReference type="GO" id="GO:0008409">
    <property type="term" value="F:5'-3' exonuclease activity"/>
    <property type="evidence" value="ECO:0007669"/>
    <property type="project" value="InterPro"/>
</dbReference>
<dbReference type="Pfam" id="PF02272">
    <property type="entry name" value="DHHA1"/>
    <property type="match status" value="1"/>
</dbReference>
<dbReference type="PANTHER" id="PTHR30255">
    <property type="entry name" value="SINGLE-STRANDED-DNA-SPECIFIC EXONUCLEASE RECJ"/>
    <property type="match status" value="1"/>
</dbReference>
<sequence length="797" mass="89364">MWQVQPSRKIPDWMIAEIRRHHPNISGKYLSQLLLSRGISTPDKLTRFLEIDSYQPASPAEFGAEMQQAIARLTLAYQRCISDNNPEKIVIWGDFDADGITATAVLWEGLRHFFGSSVSYTIPNRLTDSHGLNQRGIETLAAQGCSLIITCDTGSTNLAELQLAQNLGIDVIITDHHTLPPTRPPVVAIINPRNLPSDHPLYHLSGVAIAYKLVEALYMALPGVSQQPLENLLDLVAIGLIADLVEITGDCRYLAKRGIQQLQKQQKNPTRPGVSQLLKLCKNNGDRPTDISFGIGPRINAVSRIYGDVSCVVELLTTRDKQQAYKLAWNTEIANSRRRELQKNLAYDVRKKLQKIDLSTTYAIVLSDSQWYVGLLGLVAGQIAQEYRRPTILLTTEGGTETGLARGSASSINPIDLYDLVYSQRHLLHSFGGHPFAASLSLPIENIPIFKQVIDQQLRQRMGEILLPKSPIIIDLVCTVAELGYNLFQELKFLEPFGIGNPVPKLLIKNCWFEDVWNKNIVDLRRKQVKYIKTTYQLFDDSTESGFPGVWWGHYKEELPPGRYDAIVELDFNANRSNCEVRLLAVCPALSEAEINPPLITVEIVDFRNREHGESTVFPGENNPIESSYLVVSNCPTSWEELTAKFIEAFNAEKKLAIAYSLPPRISPPEVWEKLTEIADNLSHNHQGISPQELREILGIGDIALSRGLDCLKSLGYQIELAEDTPSNKQLYITSQTTADRGDISEDNQDFASLLDIFFATIEEEQFTRQYFCEVSLKTIQATCRMSQLKSIYSFPG</sequence>
<evidence type="ECO:0000256" key="4">
    <source>
        <dbReference type="ARBA" id="ARBA00022801"/>
    </source>
</evidence>
<evidence type="ECO:0000256" key="1">
    <source>
        <dbReference type="ARBA" id="ARBA00005915"/>
    </source>
</evidence>
<keyword evidence="5 9" id="KW-0269">Exonuclease</keyword>
<gene>
    <name evidence="9" type="primary">A- SSDNA</name>
</gene>
<dbReference type="Pfam" id="PF01368">
    <property type="entry name" value="DHH"/>
    <property type="match status" value="1"/>
</dbReference>
<evidence type="ECO:0000259" key="8">
    <source>
        <dbReference type="Pfam" id="PF17768"/>
    </source>
</evidence>
<reference evidence="9" key="2">
    <citation type="submission" date="2019-06" db="EMBL/GenBank/DDBJ databases">
        <title>Genes from Arthrospira platensis.</title>
        <authorList>
            <person name="Faizal N."/>
            <person name="Venkatesh K."/>
            <person name="Arockiaraj J."/>
        </authorList>
    </citation>
    <scope>NUCLEOTIDE SEQUENCE</scope>
    <source>
        <strain evidence="9">SRM16</strain>
    </source>
</reference>